<dbReference type="InterPro" id="IPR003448">
    <property type="entry name" value="Mopterin_biosynth_MoaE"/>
</dbReference>
<dbReference type="RefSeq" id="WP_011613687.1">
    <property type="nucleotide sequence ID" value="NC_008312.1"/>
</dbReference>
<dbReference type="CDD" id="cd00756">
    <property type="entry name" value="MoaE"/>
    <property type="match status" value="1"/>
</dbReference>
<dbReference type="AlphaFoldDB" id="Q10WL3"/>
<dbReference type="GO" id="GO:0006777">
    <property type="term" value="P:Mo-molybdopterin cofactor biosynthetic process"/>
    <property type="evidence" value="ECO:0007669"/>
    <property type="project" value="InterPro"/>
</dbReference>
<evidence type="ECO:0000313" key="1">
    <source>
        <dbReference type="EMBL" id="ABG53361.1"/>
    </source>
</evidence>
<dbReference type="PANTHER" id="PTHR23404">
    <property type="entry name" value="MOLYBDOPTERIN SYNTHASE RELATED"/>
    <property type="match status" value="1"/>
</dbReference>
<dbReference type="InterPro" id="IPR036563">
    <property type="entry name" value="MoaE_sf"/>
</dbReference>
<dbReference type="Gene3D" id="3.90.1170.40">
    <property type="entry name" value="Molybdopterin biosynthesis MoaE subunit"/>
    <property type="match status" value="1"/>
</dbReference>
<dbReference type="SUPFAM" id="SSF54690">
    <property type="entry name" value="Molybdopterin synthase subunit MoaE"/>
    <property type="match status" value="1"/>
</dbReference>
<sequence length="174" mass="19348">MNSNFTAPFSGELKEEKDNFSITIAPLSIAEIYALADNPSNGAVVVMSGMVRNITDAKSVIALEYQSYQPMAIKVFEQIATEIRHQWPEVNTVVIHHRVGRLNVGDISVLVAIGCPHRSEAFEACRYTIDTLKHTAPIWKKEHWADGSSSWVSIGACEIENQNNSEPLKNIPRL</sequence>
<dbReference type="Pfam" id="PF02391">
    <property type="entry name" value="MoaE"/>
    <property type="match status" value="1"/>
</dbReference>
<name>Q10WL3_TRIEI</name>
<gene>
    <name evidence="1" type="ordered locus">Tery_4369</name>
</gene>
<dbReference type="KEGG" id="ter:Tery_4369"/>
<dbReference type="OrthoDB" id="9803224at2"/>
<dbReference type="EMBL" id="CP000393">
    <property type="protein sequence ID" value="ABG53361.1"/>
    <property type="molecule type" value="Genomic_DNA"/>
</dbReference>
<dbReference type="HOGENOM" id="CLU_089568_1_2_3"/>
<protein>
    <submittedName>
        <fullName evidence="1">Molybdopterin synthase subunit MoaE</fullName>
    </submittedName>
</protein>
<dbReference type="eggNOG" id="COG0314">
    <property type="taxonomic scope" value="Bacteria"/>
</dbReference>
<organism evidence="1">
    <name type="scientific">Trichodesmium erythraeum (strain IMS101)</name>
    <dbReference type="NCBI Taxonomy" id="203124"/>
    <lineage>
        <taxon>Bacteria</taxon>
        <taxon>Bacillati</taxon>
        <taxon>Cyanobacteriota</taxon>
        <taxon>Cyanophyceae</taxon>
        <taxon>Oscillatoriophycideae</taxon>
        <taxon>Oscillatoriales</taxon>
        <taxon>Microcoleaceae</taxon>
        <taxon>Trichodesmium</taxon>
    </lineage>
</organism>
<dbReference type="STRING" id="203124.Tery_4369"/>
<accession>Q10WL3</accession>
<proteinExistence type="predicted"/>
<reference evidence="1" key="1">
    <citation type="submission" date="2006-06" db="EMBL/GenBank/DDBJ databases">
        <title>Complete sequence of Trichodesmium erythraeum IMS101.</title>
        <authorList>
            <consortium name="US DOE Joint Genome Institute"/>
            <person name="Copeland A."/>
            <person name="Lucas S."/>
            <person name="Lapidus A."/>
            <person name="Barry K."/>
            <person name="Detter J.C."/>
            <person name="Glavina del Rio T."/>
            <person name="Hammon N."/>
            <person name="Israni S."/>
            <person name="Dalin E."/>
            <person name="Tice H."/>
            <person name="Pitluck S."/>
            <person name="Kiss H."/>
            <person name="Munk A.C."/>
            <person name="Brettin T."/>
            <person name="Bruce D."/>
            <person name="Han C."/>
            <person name="Tapia R."/>
            <person name="Gilna P."/>
            <person name="Schmutz J."/>
            <person name="Larimer F."/>
            <person name="Land M."/>
            <person name="Hauser L."/>
            <person name="Kyrpides N."/>
            <person name="Kim E."/>
            <person name="Richardson P."/>
        </authorList>
    </citation>
    <scope>NUCLEOTIDE SEQUENCE [LARGE SCALE GENOMIC DNA]</scope>
    <source>
        <strain evidence="1">IMS101</strain>
    </source>
</reference>